<keyword evidence="4" id="KW-1185">Reference proteome</keyword>
<organism evidence="3 4">
    <name type="scientific">Streptomyces lannensis</name>
    <dbReference type="NCBI Taxonomy" id="766498"/>
    <lineage>
        <taxon>Bacteria</taxon>
        <taxon>Bacillati</taxon>
        <taxon>Actinomycetota</taxon>
        <taxon>Actinomycetes</taxon>
        <taxon>Kitasatosporales</taxon>
        <taxon>Streptomycetaceae</taxon>
        <taxon>Streptomyces</taxon>
    </lineage>
</organism>
<accession>A0ABP7K5K9</accession>
<feature type="signal peptide" evidence="2">
    <location>
        <begin position="1"/>
        <end position="32"/>
    </location>
</feature>
<sequence length="240" mass="24052">MLRATWWRGRRGALIGASATAVCLVGIPAACAGGPGDDGFVAVGPAGGTPVVSGAAVAPTGDVTLVPLKAAESRRERGRRQPPAEAGASVAPQPPPAATRAPDGTSDSTAPASRTPDSPPPQAGSPTPTATAPPAEPGGPAALSVGAPVREPTDRRWCEKVTLSLRNTGGSAVRSGTVAFGTHIVGALGIDWATVESTGTLPSPIAAGASTKKTWTVCVDAWRVPPGMHIDTRDVSVQWK</sequence>
<feature type="region of interest" description="Disordered" evidence="1">
    <location>
        <begin position="71"/>
        <end position="153"/>
    </location>
</feature>
<keyword evidence="2" id="KW-0732">Signal</keyword>
<dbReference type="RefSeq" id="WP_345549009.1">
    <property type="nucleotide sequence ID" value="NZ_BAAAZA010000008.1"/>
</dbReference>
<evidence type="ECO:0000256" key="1">
    <source>
        <dbReference type="SAM" id="MobiDB-lite"/>
    </source>
</evidence>
<dbReference type="EMBL" id="BAAAZA010000008">
    <property type="protein sequence ID" value="GAA3866207.1"/>
    <property type="molecule type" value="Genomic_DNA"/>
</dbReference>
<evidence type="ECO:0000313" key="4">
    <source>
        <dbReference type="Proteomes" id="UP001501563"/>
    </source>
</evidence>
<evidence type="ECO:0000256" key="2">
    <source>
        <dbReference type="SAM" id="SignalP"/>
    </source>
</evidence>
<name>A0ABP7K5K9_9ACTN</name>
<comment type="caution">
    <text evidence="3">The sequence shown here is derived from an EMBL/GenBank/DDBJ whole genome shotgun (WGS) entry which is preliminary data.</text>
</comment>
<proteinExistence type="predicted"/>
<gene>
    <name evidence="3" type="ORF">GCM10022207_33250</name>
</gene>
<reference evidence="4" key="1">
    <citation type="journal article" date="2019" name="Int. J. Syst. Evol. Microbiol.">
        <title>The Global Catalogue of Microorganisms (GCM) 10K type strain sequencing project: providing services to taxonomists for standard genome sequencing and annotation.</title>
        <authorList>
            <consortium name="The Broad Institute Genomics Platform"/>
            <consortium name="The Broad Institute Genome Sequencing Center for Infectious Disease"/>
            <person name="Wu L."/>
            <person name="Ma J."/>
        </authorList>
    </citation>
    <scope>NUCLEOTIDE SEQUENCE [LARGE SCALE GENOMIC DNA]</scope>
    <source>
        <strain evidence="4">JCM 16578</strain>
    </source>
</reference>
<evidence type="ECO:0000313" key="3">
    <source>
        <dbReference type="EMBL" id="GAA3866207.1"/>
    </source>
</evidence>
<dbReference type="Proteomes" id="UP001501563">
    <property type="component" value="Unassembled WGS sequence"/>
</dbReference>
<feature type="chain" id="PRO_5045549009" description="Secreted protein" evidence="2">
    <location>
        <begin position="33"/>
        <end position="240"/>
    </location>
</feature>
<evidence type="ECO:0008006" key="5">
    <source>
        <dbReference type="Google" id="ProtNLM"/>
    </source>
</evidence>
<feature type="compositionally biased region" description="Low complexity" evidence="1">
    <location>
        <begin position="124"/>
        <end position="144"/>
    </location>
</feature>
<protein>
    <recommendedName>
        <fullName evidence="5">Secreted protein</fullName>
    </recommendedName>
</protein>